<dbReference type="InterPro" id="IPR013767">
    <property type="entry name" value="PAS_fold"/>
</dbReference>
<dbReference type="InterPro" id="IPR036890">
    <property type="entry name" value="HATPase_C_sf"/>
</dbReference>
<evidence type="ECO:0000256" key="3">
    <source>
        <dbReference type="ARBA" id="ARBA00012438"/>
    </source>
</evidence>
<dbReference type="RefSeq" id="WP_192026513.1">
    <property type="nucleotide sequence ID" value="NZ_JACYTN010000019.1"/>
</dbReference>
<dbReference type="PANTHER" id="PTHR45453:SF1">
    <property type="entry name" value="PHOSPHATE REGULON SENSOR PROTEIN PHOR"/>
    <property type="match status" value="1"/>
</dbReference>
<keyword evidence="7" id="KW-0547">Nucleotide-binding</keyword>
<evidence type="ECO:0000256" key="8">
    <source>
        <dbReference type="ARBA" id="ARBA00022777"/>
    </source>
</evidence>
<dbReference type="PANTHER" id="PTHR45453">
    <property type="entry name" value="PHOSPHATE REGULON SENSOR PROTEIN PHOR"/>
    <property type="match status" value="1"/>
</dbReference>
<keyword evidence="12" id="KW-0812">Transmembrane</keyword>
<evidence type="ECO:0000256" key="11">
    <source>
        <dbReference type="ARBA" id="ARBA00023136"/>
    </source>
</evidence>
<dbReference type="SUPFAM" id="SSF158472">
    <property type="entry name" value="HAMP domain-like"/>
    <property type="match status" value="1"/>
</dbReference>
<dbReference type="SMART" id="SM00387">
    <property type="entry name" value="HATPase_c"/>
    <property type="match status" value="1"/>
</dbReference>
<dbReference type="InterPro" id="IPR031967">
    <property type="entry name" value="PhoR_single_Cache-like_dom"/>
</dbReference>
<evidence type="ECO:0000259" key="15">
    <source>
        <dbReference type="PROSITE" id="PS50885"/>
    </source>
</evidence>
<reference evidence="16 17" key="1">
    <citation type="submission" date="2020-09" db="EMBL/GenBank/DDBJ databases">
        <title>Paenibacillus sp. CAU 1523 isolated from sand of Haeundae Beach.</title>
        <authorList>
            <person name="Kim W."/>
        </authorList>
    </citation>
    <scope>NUCLEOTIDE SEQUENCE [LARGE SCALE GENOMIC DNA]</scope>
    <source>
        <strain evidence="16 17">CAU 1523</strain>
    </source>
</reference>
<dbReference type="InterPro" id="IPR003661">
    <property type="entry name" value="HisK_dim/P_dom"/>
</dbReference>
<evidence type="ECO:0000256" key="9">
    <source>
        <dbReference type="ARBA" id="ARBA00022840"/>
    </source>
</evidence>
<keyword evidence="9" id="KW-0067">ATP-binding</keyword>
<evidence type="ECO:0000256" key="10">
    <source>
        <dbReference type="ARBA" id="ARBA00023012"/>
    </source>
</evidence>
<dbReference type="Gene3D" id="6.10.340.10">
    <property type="match status" value="1"/>
</dbReference>
<keyword evidence="5" id="KW-0597">Phosphoprotein</keyword>
<comment type="subcellular location">
    <subcellularLocation>
        <location evidence="2">Cell membrane</location>
        <topology evidence="2">Multi-pass membrane protein</topology>
    </subcellularLocation>
</comment>
<dbReference type="Gene3D" id="3.30.565.10">
    <property type="entry name" value="Histidine kinase-like ATPase, C-terminal domain"/>
    <property type="match status" value="1"/>
</dbReference>
<dbReference type="SUPFAM" id="SSF55874">
    <property type="entry name" value="ATPase domain of HSP90 chaperone/DNA topoisomerase II/histidine kinase"/>
    <property type="match status" value="1"/>
</dbReference>
<dbReference type="NCBIfam" id="TIGR00229">
    <property type="entry name" value="sensory_box"/>
    <property type="match status" value="1"/>
</dbReference>
<proteinExistence type="predicted"/>
<keyword evidence="4" id="KW-1003">Cell membrane</keyword>
<keyword evidence="11 12" id="KW-0472">Membrane</keyword>
<dbReference type="InterPro" id="IPR005467">
    <property type="entry name" value="His_kinase_dom"/>
</dbReference>
<name>A0ABR9B1D6_9BACL</name>
<dbReference type="SMART" id="SM00304">
    <property type="entry name" value="HAMP"/>
    <property type="match status" value="1"/>
</dbReference>
<dbReference type="CDD" id="cd00130">
    <property type="entry name" value="PAS"/>
    <property type="match status" value="1"/>
</dbReference>
<dbReference type="Pfam" id="PF16736">
    <property type="entry name" value="sCache_like"/>
    <property type="match status" value="1"/>
</dbReference>
<evidence type="ECO:0000256" key="12">
    <source>
        <dbReference type="SAM" id="Phobius"/>
    </source>
</evidence>
<evidence type="ECO:0000256" key="2">
    <source>
        <dbReference type="ARBA" id="ARBA00004651"/>
    </source>
</evidence>
<dbReference type="CDD" id="cd00082">
    <property type="entry name" value="HisKA"/>
    <property type="match status" value="1"/>
</dbReference>
<accession>A0ABR9B1D6</accession>
<dbReference type="InterPro" id="IPR000014">
    <property type="entry name" value="PAS"/>
</dbReference>
<dbReference type="InterPro" id="IPR036097">
    <property type="entry name" value="HisK_dim/P_sf"/>
</dbReference>
<dbReference type="EMBL" id="JACYTN010000019">
    <property type="protein sequence ID" value="MBD8500207.1"/>
    <property type="molecule type" value="Genomic_DNA"/>
</dbReference>
<dbReference type="PRINTS" id="PR00344">
    <property type="entry name" value="BCTRLSENSOR"/>
</dbReference>
<sequence length="607" mass="68588">MSRFRNRLTLTYVLMVGLSVLVAGIYMAYSFKESHIKQLEQTMVQEIKMLDTTLDWRSFDTAEERSEYYTSWAKALQQATETRVTFVLADGTVIGDSSYDVNSMDNHLQREEIQQAANGYFGSIIRFSNTLNENMLYVTGPIQHPGKFEGYVRLAKGLAEVEAGVRQFLEYVVIGLAGLFLAAAIVSYRIAQKLTRPMEDMTRVALRIAKRDYSARVEATGKDELGQLGSAINAMADSLEEQVNEIRENESRLRSVLDHMMNGIVMVDANGRVGLMNGKAEQLFGLSCKECLGKNYTDIRIPSELQVIISEVMMYRNYVQHETTVYYPEERLLDIHAVPVYYTDEEWAGLLLMMQDLSELRRLERMRSEFVANVSHELKTPIAAVKGFAETLLNGAIQDAETAHSFVQIIHDESERLNRLIGDLLELSKIQSRQVPMQYSPVHLPSLLEQTVHILKKNADRKEIEITLEVTDDLFIEADEDRLRQIVLNLLSNAINYTPEEGKVKLCARPIRVDSSIDSELDEQIEISITDTGIGIPKKDLPRIFERFYRVDKARSRGSGGTGLGLSIVKHLVESHQGTLKVESEVGIGSTFTIVLPIIQDAPIDFE</sequence>
<keyword evidence="8" id="KW-0418">Kinase</keyword>
<evidence type="ECO:0000256" key="6">
    <source>
        <dbReference type="ARBA" id="ARBA00022679"/>
    </source>
</evidence>
<evidence type="ECO:0000256" key="1">
    <source>
        <dbReference type="ARBA" id="ARBA00000085"/>
    </source>
</evidence>
<dbReference type="NCBIfam" id="NF046044">
    <property type="entry name" value="PnpS"/>
    <property type="match status" value="1"/>
</dbReference>
<organism evidence="16 17">
    <name type="scientific">Paenibacillus arenosi</name>
    <dbReference type="NCBI Taxonomy" id="2774142"/>
    <lineage>
        <taxon>Bacteria</taxon>
        <taxon>Bacillati</taxon>
        <taxon>Bacillota</taxon>
        <taxon>Bacilli</taxon>
        <taxon>Bacillales</taxon>
        <taxon>Paenibacillaceae</taxon>
        <taxon>Paenibacillus</taxon>
    </lineage>
</organism>
<dbReference type="Pfam" id="PF02518">
    <property type="entry name" value="HATPase_c"/>
    <property type="match status" value="1"/>
</dbReference>
<feature type="domain" description="PAS" evidence="14">
    <location>
        <begin position="249"/>
        <end position="322"/>
    </location>
</feature>
<dbReference type="SMART" id="SM00388">
    <property type="entry name" value="HisKA"/>
    <property type="match status" value="1"/>
</dbReference>
<dbReference type="PROSITE" id="PS50885">
    <property type="entry name" value="HAMP"/>
    <property type="match status" value="1"/>
</dbReference>
<dbReference type="Gene3D" id="3.30.450.20">
    <property type="entry name" value="PAS domain"/>
    <property type="match status" value="1"/>
</dbReference>
<keyword evidence="10" id="KW-0902">Two-component regulatory system</keyword>
<evidence type="ECO:0000256" key="7">
    <source>
        <dbReference type="ARBA" id="ARBA00022741"/>
    </source>
</evidence>
<comment type="catalytic activity">
    <reaction evidence="1">
        <text>ATP + protein L-histidine = ADP + protein N-phospho-L-histidine.</text>
        <dbReference type="EC" id="2.7.13.3"/>
    </reaction>
</comment>
<dbReference type="Pfam" id="PF00512">
    <property type="entry name" value="HisKA"/>
    <property type="match status" value="1"/>
</dbReference>
<dbReference type="SUPFAM" id="SSF47384">
    <property type="entry name" value="Homodimeric domain of signal transducing histidine kinase"/>
    <property type="match status" value="1"/>
</dbReference>
<feature type="transmembrane region" description="Helical" evidence="12">
    <location>
        <begin position="12"/>
        <end position="31"/>
    </location>
</feature>
<dbReference type="EC" id="2.7.13.3" evidence="3"/>
<evidence type="ECO:0000256" key="5">
    <source>
        <dbReference type="ARBA" id="ARBA00022553"/>
    </source>
</evidence>
<evidence type="ECO:0000259" key="13">
    <source>
        <dbReference type="PROSITE" id="PS50109"/>
    </source>
</evidence>
<evidence type="ECO:0000313" key="16">
    <source>
        <dbReference type="EMBL" id="MBD8500207.1"/>
    </source>
</evidence>
<dbReference type="Gene3D" id="1.10.287.130">
    <property type="match status" value="1"/>
</dbReference>
<keyword evidence="12" id="KW-1133">Transmembrane helix</keyword>
<dbReference type="Pfam" id="PF00672">
    <property type="entry name" value="HAMP"/>
    <property type="match status" value="1"/>
</dbReference>
<dbReference type="PROSITE" id="PS50112">
    <property type="entry name" value="PAS"/>
    <property type="match status" value="1"/>
</dbReference>
<dbReference type="Pfam" id="PF00989">
    <property type="entry name" value="PAS"/>
    <property type="match status" value="1"/>
</dbReference>
<comment type="caution">
    <text evidence="16">The sequence shown here is derived from an EMBL/GenBank/DDBJ whole genome shotgun (WGS) entry which is preliminary data.</text>
</comment>
<dbReference type="CDD" id="cd06225">
    <property type="entry name" value="HAMP"/>
    <property type="match status" value="1"/>
</dbReference>
<dbReference type="InterPro" id="IPR050351">
    <property type="entry name" value="BphY/WalK/GraS-like"/>
</dbReference>
<evidence type="ECO:0000256" key="4">
    <source>
        <dbReference type="ARBA" id="ARBA00022475"/>
    </source>
</evidence>
<protein>
    <recommendedName>
        <fullName evidence="3">histidine kinase</fullName>
        <ecNumber evidence="3">2.7.13.3</ecNumber>
    </recommendedName>
</protein>
<evidence type="ECO:0000259" key="14">
    <source>
        <dbReference type="PROSITE" id="PS50112"/>
    </source>
</evidence>
<keyword evidence="6" id="KW-0808">Transferase</keyword>
<feature type="domain" description="Histidine kinase" evidence="13">
    <location>
        <begin position="373"/>
        <end position="600"/>
    </location>
</feature>
<dbReference type="Proteomes" id="UP000634529">
    <property type="component" value="Unassembled WGS sequence"/>
</dbReference>
<keyword evidence="17" id="KW-1185">Reference proteome</keyword>
<dbReference type="InterPro" id="IPR003660">
    <property type="entry name" value="HAMP_dom"/>
</dbReference>
<dbReference type="InterPro" id="IPR003594">
    <property type="entry name" value="HATPase_dom"/>
</dbReference>
<gene>
    <name evidence="16" type="ORF">IFO66_18090</name>
</gene>
<dbReference type="SUPFAM" id="SSF55785">
    <property type="entry name" value="PYP-like sensor domain (PAS domain)"/>
    <property type="match status" value="1"/>
</dbReference>
<dbReference type="InterPro" id="IPR035965">
    <property type="entry name" value="PAS-like_dom_sf"/>
</dbReference>
<dbReference type="PROSITE" id="PS50109">
    <property type="entry name" value="HIS_KIN"/>
    <property type="match status" value="1"/>
</dbReference>
<evidence type="ECO:0000313" key="17">
    <source>
        <dbReference type="Proteomes" id="UP000634529"/>
    </source>
</evidence>
<feature type="domain" description="HAMP" evidence="15">
    <location>
        <begin position="192"/>
        <end position="244"/>
    </location>
</feature>
<dbReference type="SMART" id="SM00091">
    <property type="entry name" value="PAS"/>
    <property type="match status" value="1"/>
</dbReference>
<dbReference type="InterPro" id="IPR004358">
    <property type="entry name" value="Sig_transdc_His_kin-like_C"/>
</dbReference>